<evidence type="ECO:0000256" key="1">
    <source>
        <dbReference type="SAM" id="MobiDB-lite"/>
    </source>
</evidence>
<organism evidence="2 3">
    <name type="scientific">Salinarimonas ramus</name>
    <dbReference type="NCBI Taxonomy" id="690164"/>
    <lineage>
        <taxon>Bacteria</taxon>
        <taxon>Pseudomonadati</taxon>
        <taxon>Pseudomonadota</taxon>
        <taxon>Alphaproteobacteria</taxon>
        <taxon>Hyphomicrobiales</taxon>
        <taxon>Salinarimonadaceae</taxon>
        <taxon>Salinarimonas</taxon>
    </lineage>
</organism>
<accession>A0A917V3F7</accession>
<dbReference type="AlphaFoldDB" id="A0A917V3F7"/>
<reference evidence="2 3" key="1">
    <citation type="journal article" date="2014" name="Int. J. Syst. Evol. Microbiol.">
        <title>Complete genome sequence of Corynebacterium casei LMG S-19264T (=DSM 44701T), isolated from a smear-ripened cheese.</title>
        <authorList>
            <consortium name="US DOE Joint Genome Institute (JGI-PGF)"/>
            <person name="Walter F."/>
            <person name="Albersmeier A."/>
            <person name="Kalinowski J."/>
            <person name="Ruckert C."/>
        </authorList>
    </citation>
    <scope>NUCLEOTIDE SEQUENCE [LARGE SCALE GENOMIC DNA]</scope>
    <source>
        <strain evidence="2 3">CGMCC 1.9161</strain>
    </source>
</reference>
<keyword evidence="3" id="KW-1185">Reference proteome</keyword>
<sequence>MRTWNSEHVKYVQGERERVRSLEGDAGVTWPRALLRTLYRQPVALGPGSPFGARDDSFLLGLTPVIPGRERGPGTQNTHGQPQGARERVRPPGDMQAVRGRARKGRHPERSIQARFSAGLA</sequence>
<gene>
    <name evidence="2" type="ORF">GCM10011322_17410</name>
</gene>
<evidence type="ECO:0000313" key="2">
    <source>
        <dbReference type="EMBL" id="GGK31359.1"/>
    </source>
</evidence>
<name>A0A917V3F7_9HYPH</name>
<evidence type="ECO:0000313" key="3">
    <source>
        <dbReference type="Proteomes" id="UP000600449"/>
    </source>
</evidence>
<protein>
    <submittedName>
        <fullName evidence="2">Uncharacterized protein</fullName>
    </submittedName>
</protein>
<feature type="region of interest" description="Disordered" evidence="1">
    <location>
        <begin position="63"/>
        <end position="121"/>
    </location>
</feature>
<dbReference type="EMBL" id="BMMF01000004">
    <property type="protein sequence ID" value="GGK31359.1"/>
    <property type="molecule type" value="Genomic_DNA"/>
</dbReference>
<comment type="caution">
    <text evidence="2">The sequence shown here is derived from an EMBL/GenBank/DDBJ whole genome shotgun (WGS) entry which is preliminary data.</text>
</comment>
<proteinExistence type="predicted"/>
<dbReference type="Proteomes" id="UP000600449">
    <property type="component" value="Unassembled WGS sequence"/>
</dbReference>